<sequence length="72" mass="8565">MEQYLYKGQKRRSNQSQFARVVYQNKDEKFYGASAQMSIWKPIVNLGKYNLAEISLRSGWDDQYSRIHVGWT</sequence>
<reference evidence="1 2" key="1">
    <citation type="journal article" date="2018" name="Science">
        <title>The opium poppy genome and morphinan production.</title>
        <authorList>
            <person name="Guo L."/>
            <person name="Winzer T."/>
            <person name="Yang X."/>
            <person name="Li Y."/>
            <person name="Ning Z."/>
            <person name="He Z."/>
            <person name="Teodor R."/>
            <person name="Lu Y."/>
            <person name="Bowser T.A."/>
            <person name="Graham I.A."/>
            <person name="Ye K."/>
        </authorList>
    </citation>
    <scope>NUCLEOTIDE SEQUENCE [LARGE SCALE GENOMIC DNA]</scope>
    <source>
        <strain evidence="2">cv. HN1</strain>
        <tissue evidence="1">Leaves</tissue>
    </source>
</reference>
<protein>
    <recommendedName>
        <fullName evidence="3">Neprosin domain-containing protein</fullName>
    </recommendedName>
</protein>
<dbReference type="Gramene" id="RZC55791">
    <property type="protein sequence ID" value="RZC55791"/>
    <property type="gene ID" value="C5167_014642"/>
</dbReference>
<evidence type="ECO:0000313" key="1">
    <source>
        <dbReference type="EMBL" id="RZC55791.1"/>
    </source>
</evidence>
<accession>A0A4Y7J783</accession>
<gene>
    <name evidence="1" type="ORF">C5167_014642</name>
</gene>
<organism evidence="1 2">
    <name type="scientific">Papaver somniferum</name>
    <name type="common">Opium poppy</name>
    <dbReference type="NCBI Taxonomy" id="3469"/>
    <lineage>
        <taxon>Eukaryota</taxon>
        <taxon>Viridiplantae</taxon>
        <taxon>Streptophyta</taxon>
        <taxon>Embryophyta</taxon>
        <taxon>Tracheophyta</taxon>
        <taxon>Spermatophyta</taxon>
        <taxon>Magnoliopsida</taxon>
        <taxon>Ranunculales</taxon>
        <taxon>Papaveraceae</taxon>
        <taxon>Papaveroideae</taxon>
        <taxon>Papaver</taxon>
    </lineage>
</organism>
<evidence type="ECO:0008006" key="3">
    <source>
        <dbReference type="Google" id="ProtNLM"/>
    </source>
</evidence>
<proteinExistence type="predicted"/>
<dbReference type="Proteomes" id="UP000316621">
    <property type="component" value="Chromosome 3"/>
</dbReference>
<dbReference type="AlphaFoldDB" id="A0A4Y7J783"/>
<keyword evidence="2" id="KW-1185">Reference proteome</keyword>
<name>A0A4Y7J783_PAPSO</name>
<feature type="non-terminal residue" evidence="1">
    <location>
        <position position="72"/>
    </location>
</feature>
<dbReference type="EMBL" id="CM010717">
    <property type="protein sequence ID" value="RZC55791.1"/>
    <property type="molecule type" value="Genomic_DNA"/>
</dbReference>
<evidence type="ECO:0000313" key="2">
    <source>
        <dbReference type="Proteomes" id="UP000316621"/>
    </source>
</evidence>